<evidence type="ECO:0000259" key="17">
    <source>
        <dbReference type="PROSITE" id="PS51677"/>
    </source>
</evidence>
<dbReference type="PANTHER" id="PTHR10587:SF135">
    <property type="entry name" value="CHITIN DEACETYLASE 3"/>
    <property type="match status" value="1"/>
</dbReference>
<comment type="catalytic activity">
    <reaction evidence="13">
        <text>[(1-&gt;4)-N-acetyl-beta-D-glucosaminyl](n) + n H2O = chitosan + n acetate</text>
        <dbReference type="Rhea" id="RHEA:10464"/>
        <dbReference type="Rhea" id="RHEA-COMP:9593"/>
        <dbReference type="Rhea" id="RHEA-COMP:9597"/>
        <dbReference type="ChEBI" id="CHEBI:15377"/>
        <dbReference type="ChEBI" id="CHEBI:17029"/>
        <dbReference type="ChEBI" id="CHEBI:30089"/>
        <dbReference type="ChEBI" id="CHEBI:57704"/>
        <dbReference type="EC" id="3.5.1.41"/>
    </reaction>
    <physiologicalReaction direction="left-to-right" evidence="13">
        <dbReference type="Rhea" id="RHEA:10465"/>
    </physiologicalReaction>
</comment>
<evidence type="ECO:0000256" key="2">
    <source>
        <dbReference type="ARBA" id="ARBA00004609"/>
    </source>
</evidence>
<dbReference type="InterPro" id="IPR050248">
    <property type="entry name" value="Polysacc_deacetylase_ArnD"/>
</dbReference>
<dbReference type="Proteomes" id="UP000053989">
    <property type="component" value="Unassembled WGS sequence"/>
</dbReference>
<evidence type="ECO:0000256" key="7">
    <source>
        <dbReference type="ARBA" id="ARBA00023277"/>
    </source>
</evidence>
<dbReference type="GO" id="GO:0071555">
    <property type="term" value="P:cell wall organization"/>
    <property type="evidence" value="ECO:0007669"/>
    <property type="project" value="UniProtKB-KW"/>
</dbReference>
<dbReference type="EMBL" id="KN822170">
    <property type="protein sequence ID" value="KIM53797.1"/>
    <property type="molecule type" value="Genomic_DNA"/>
</dbReference>
<keyword evidence="10" id="KW-0961">Cell wall biogenesis/degradation</keyword>
<feature type="domain" description="NodB homology" evidence="17">
    <location>
        <begin position="146"/>
        <end position="335"/>
    </location>
</feature>
<dbReference type="PROSITE" id="PS51677">
    <property type="entry name" value="NODB"/>
    <property type="match status" value="1"/>
</dbReference>
<evidence type="ECO:0000256" key="8">
    <source>
        <dbReference type="ARBA" id="ARBA00023285"/>
    </source>
</evidence>
<keyword evidence="9" id="KW-0449">Lipoprotein</keyword>
<evidence type="ECO:0000256" key="13">
    <source>
        <dbReference type="ARBA" id="ARBA00048494"/>
    </source>
</evidence>
<reference evidence="18 19" key="1">
    <citation type="submission" date="2014-04" db="EMBL/GenBank/DDBJ databases">
        <authorList>
            <consortium name="DOE Joint Genome Institute"/>
            <person name="Kuo A."/>
            <person name="Kohler A."/>
            <person name="Nagy L.G."/>
            <person name="Floudas D."/>
            <person name="Copeland A."/>
            <person name="Barry K.W."/>
            <person name="Cichocki N."/>
            <person name="Veneault-Fourrey C."/>
            <person name="LaButti K."/>
            <person name="Lindquist E.A."/>
            <person name="Lipzen A."/>
            <person name="Lundell T."/>
            <person name="Morin E."/>
            <person name="Murat C."/>
            <person name="Sun H."/>
            <person name="Tunlid A."/>
            <person name="Henrissat B."/>
            <person name="Grigoriev I.V."/>
            <person name="Hibbett D.S."/>
            <person name="Martin F."/>
            <person name="Nordberg H.P."/>
            <person name="Cantor M.N."/>
            <person name="Hua S.X."/>
        </authorList>
    </citation>
    <scope>NUCLEOTIDE SEQUENCE [LARGE SCALE GENOMIC DNA]</scope>
    <source>
        <strain evidence="18 19">Foug A</strain>
    </source>
</reference>
<comment type="cofactor">
    <cofactor evidence="1">
        <name>Co(2+)</name>
        <dbReference type="ChEBI" id="CHEBI:48828"/>
    </cofactor>
</comment>
<name>A0A0C2ZME8_9AGAM</name>
<dbReference type="GO" id="GO:0004099">
    <property type="term" value="F:chitin deacetylase activity"/>
    <property type="evidence" value="ECO:0007669"/>
    <property type="project" value="UniProtKB-EC"/>
</dbReference>
<dbReference type="InterPro" id="IPR002509">
    <property type="entry name" value="NODB_dom"/>
</dbReference>
<evidence type="ECO:0000256" key="12">
    <source>
        <dbReference type="ARBA" id="ARBA00024056"/>
    </source>
</evidence>
<evidence type="ECO:0000313" key="18">
    <source>
        <dbReference type="EMBL" id="KIM53797.1"/>
    </source>
</evidence>
<keyword evidence="15" id="KW-0812">Transmembrane</keyword>
<evidence type="ECO:0000256" key="3">
    <source>
        <dbReference type="ARBA" id="ARBA00022475"/>
    </source>
</evidence>
<reference evidence="19" key="2">
    <citation type="submission" date="2015-01" db="EMBL/GenBank/DDBJ databases">
        <title>Evolutionary Origins and Diversification of the Mycorrhizal Mutualists.</title>
        <authorList>
            <consortium name="DOE Joint Genome Institute"/>
            <consortium name="Mycorrhizal Genomics Consortium"/>
            <person name="Kohler A."/>
            <person name="Kuo A."/>
            <person name="Nagy L.G."/>
            <person name="Floudas D."/>
            <person name="Copeland A."/>
            <person name="Barry K.W."/>
            <person name="Cichocki N."/>
            <person name="Veneault-Fourrey C."/>
            <person name="LaButti K."/>
            <person name="Lindquist E.A."/>
            <person name="Lipzen A."/>
            <person name="Lundell T."/>
            <person name="Morin E."/>
            <person name="Murat C."/>
            <person name="Riley R."/>
            <person name="Ohm R."/>
            <person name="Sun H."/>
            <person name="Tunlid A."/>
            <person name="Henrissat B."/>
            <person name="Grigoriev I.V."/>
            <person name="Hibbett D.S."/>
            <person name="Martin F."/>
        </authorList>
    </citation>
    <scope>NUCLEOTIDE SEQUENCE [LARGE SCALE GENOMIC DNA]</scope>
    <source>
        <strain evidence="19">Foug A</strain>
    </source>
</reference>
<dbReference type="AlphaFoldDB" id="A0A0C2ZME8"/>
<evidence type="ECO:0000256" key="10">
    <source>
        <dbReference type="ARBA" id="ARBA00023316"/>
    </source>
</evidence>
<feature type="signal peptide" evidence="16">
    <location>
        <begin position="1"/>
        <end position="18"/>
    </location>
</feature>
<dbReference type="InParanoid" id="A0A0C2ZME8"/>
<dbReference type="OrthoDB" id="407355at2759"/>
<dbReference type="InterPro" id="IPR011330">
    <property type="entry name" value="Glyco_hydro/deAcase_b/a-brl"/>
</dbReference>
<dbReference type="SUPFAM" id="SSF88713">
    <property type="entry name" value="Glycoside hydrolase/deacetylase"/>
    <property type="match status" value="1"/>
</dbReference>
<dbReference type="GO" id="GO:0005886">
    <property type="term" value="C:plasma membrane"/>
    <property type="evidence" value="ECO:0007669"/>
    <property type="project" value="UniProtKB-SubCell"/>
</dbReference>
<proteinExistence type="predicted"/>
<dbReference type="PANTHER" id="PTHR10587">
    <property type="entry name" value="GLYCOSYL TRANSFERASE-RELATED"/>
    <property type="match status" value="1"/>
</dbReference>
<evidence type="ECO:0000256" key="4">
    <source>
        <dbReference type="ARBA" id="ARBA00022622"/>
    </source>
</evidence>
<accession>A0A0C2ZME8</accession>
<keyword evidence="4" id="KW-0336">GPI-anchor</keyword>
<sequence length="423" mass="46318">MLSHIASALLLAAPFAQAIVFDVVGQGAPHVGHHISSKWYHDESHPVHVLFRRESSNDGITYSPVGSPDWAQGFPTDPVSMLNMPQAWLDALHAAIAAGKIPDIPVTTMGGPSPTYPDGYDPMSPNVCSSSAQCRIPGDIWDGPPGTLSLSFDDGPLPPSPTLYQFLKEKQQRVTHFFIGSNILQYHDYFQTAWLDNEDDIAVHTWTHPYMTTKTNEEVLAELGWTMQIIHNSTGGRVPKYWRPPYGDSDTRVRAIAKEVFGLTTVVWNQDTNDWSLSDPVPLTSLDQIATQMQTWLTGPKNPGLIILEHELSNQSVQAFINAWDLMVSNGWNMTSVAQMGGVNAYQNSWNASSPVAPARIGEVSVRPPPLVTSPTSSSTRIAQSTGHPNPPDHKNSATHRSAASMMLVLTVILMAVAILFVR</sequence>
<dbReference type="Pfam" id="PF01522">
    <property type="entry name" value="Polysacc_deac_1"/>
    <property type="match status" value="1"/>
</dbReference>
<dbReference type="Gene3D" id="3.20.20.370">
    <property type="entry name" value="Glycoside hydrolase/deacetylase"/>
    <property type="match status" value="1"/>
</dbReference>
<evidence type="ECO:0000256" key="15">
    <source>
        <dbReference type="SAM" id="Phobius"/>
    </source>
</evidence>
<gene>
    <name evidence="18" type="ORF">SCLCIDRAFT_1222510</name>
</gene>
<feature type="chain" id="PRO_5002174974" description="chitin deacetylase" evidence="16">
    <location>
        <begin position="19"/>
        <end position="423"/>
    </location>
</feature>
<evidence type="ECO:0000313" key="19">
    <source>
        <dbReference type="Proteomes" id="UP000053989"/>
    </source>
</evidence>
<keyword evidence="4" id="KW-0325">Glycoprotein</keyword>
<organism evidence="18 19">
    <name type="scientific">Scleroderma citrinum Foug A</name>
    <dbReference type="NCBI Taxonomy" id="1036808"/>
    <lineage>
        <taxon>Eukaryota</taxon>
        <taxon>Fungi</taxon>
        <taxon>Dikarya</taxon>
        <taxon>Basidiomycota</taxon>
        <taxon>Agaricomycotina</taxon>
        <taxon>Agaricomycetes</taxon>
        <taxon>Agaricomycetidae</taxon>
        <taxon>Boletales</taxon>
        <taxon>Sclerodermatineae</taxon>
        <taxon>Sclerodermataceae</taxon>
        <taxon>Scleroderma</taxon>
    </lineage>
</organism>
<keyword evidence="7" id="KW-0119">Carbohydrate metabolism</keyword>
<evidence type="ECO:0000256" key="14">
    <source>
        <dbReference type="SAM" id="MobiDB-lite"/>
    </source>
</evidence>
<dbReference type="STRING" id="1036808.A0A0C2ZME8"/>
<evidence type="ECO:0000256" key="16">
    <source>
        <dbReference type="SAM" id="SignalP"/>
    </source>
</evidence>
<protein>
    <recommendedName>
        <fullName evidence="12">chitin deacetylase</fullName>
        <ecNumber evidence="12">3.5.1.41</ecNumber>
    </recommendedName>
</protein>
<keyword evidence="15" id="KW-1133">Transmembrane helix</keyword>
<keyword evidence="3" id="KW-1003">Cell membrane</keyword>
<dbReference type="HOGENOM" id="CLU_042090_2_0_1"/>
<keyword evidence="19" id="KW-1185">Reference proteome</keyword>
<dbReference type="EC" id="3.5.1.41" evidence="12"/>
<keyword evidence="8" id="KW-0170">Cobalt</keyword>
<keyword evidence="5" id="KW-0146">Chitin degradation</keyword>
<dbReference type="GO" id="GO:0006032">
    <property type="term" value="P:chitin catabolic process"/>
    <property type="evidence" value="ECO:0007669"/>
    <property type="project" value="UniProtKB-KW"/>
</dbReference>
<evidence type="ECO:0000256" key="1">
    <source>
        <dbReference type="ARBA" id="ARBA00001941"/>
    </source>
</evidence>
<keyword evidence="6 15" id="KW-0472">Membrane</keyword>
<dbReference type="GO" id="GO:0009272">
    <property type="term" value="P:fungal-type cell wall biogenesis"/>
    <property type="evidence" value="ECO:0007669"/>
    <property type="project" value="UniProtKB-ARBA"/>
</dbReference>
<evidence type="ECO:0000256" key="9">
    <source>
        <dbReference type="ARBA" id="ARBA00023288"/>
    </source>
</evidence>
<keyword evidence="16" id="KW-0732">Signal</keyword>
<evidence type="ECO:0000256" key="11">
    <source>
        <dbReference type="ARBA" id="ARBA00023326"/>
    </source>
</evidence>
<evidence type="ECO:0000256" key="6">
    <source>
        <dbReference type="ARBA" id="ARBA00023136"/>
    </source>
</evidence>
<keyword evidence="11" id="KW-0624">Polysaccharide degradation</keyword>
<dbReference type="GO" id="GO:0000272">
    <property type="term" value="P:polysaccharide catabolic process"/>
    <property type="evidence" value="ECO:0007669"/>
    <property type="project" value="UniProtKB-KW"/>
</dbReference>
<feature type="region of interest" description="Disordered" evidence="14">
    <location>
        <begin position="366"/>
        <end position="399"/>
    </location>
</feature>
<feature type="transmembrane region" description="Helical" evidence="15">
    <location>
        <begin position="403"/>
        <end position="422"/>
    </location>
</feature>
<dbReference type="GO" id="GO:0098552">
    <property type="term" value="C:side of membrane"/>
    <property type="evidence" value="ECO:0007669"/>
    <property type="project" value="UniProtKB-KW"/>
</dbReference>
<evidence type="ECO:0000256" key="5">
    <source>
        <dbReference type="ARBA" id="ARBA00023024"/>
    </source>
</evidence>
<comment type="subcellular location">
    <subcellularLocation>
        <location evidence="2">Cell membrane</location>
        <topology evidence="2">Lipid-anchor</topology>
        <topology evidence="2">GPI-anchor</topology>
    </subcellularLocation>
</comment>